<dbReference type="AlphaFoldDB" id="C0CN93"/>
<evidence type="ECO:0000256" key="4">
    <source>
        <dbReference type="ARBA" id="ARBA00022989"/>
    </source>
</evidence>
<reference evidence="7 8" key="2">
    <citation type="submission" date="2009-02" db="EMBL/GenBank/DDBJ databases">
        <title>Draft genome sequence of Blautia hydrogenotrophica DSM 10507 (Ruminococcus hydrogenotrophicus DSM 10507).</title>
        <authorList>
            <person name="Sudarsanam P."/>
            <person name="Ley R."/>
            <person name="Guruge J."/>
            <person name="Turnbaugh P.J."/>
            <person name="Mahowald M."/>
            <person name="Liep D."/>
            <person name="Gordon J."/>
        </authorList>
    </citation>
    <scope>NUCLEOTIDE SEQUENCE [LARGE SCALE GENOMIC DNA]</scope>
    <source>
        <strain evidence="8">DSM 10507 / JCM 14656 / S5a33</strain>
    </source>
</reference>
<feature type="transmembrane region" description="Helical" evidence="6">
    <location>
        <begin position="116"/>
        <end position="139"/>
    </location>
</feature>
<dbReference type="CDD" id="cd06580">
    <property type="entry name" value="TM_PBP1_transp_TpRbsC_like"/>
    <property type="match status" value="1"/>
</dbReference>
<keyword evidence="4 6" id="KW-1133">Transmembrane helix</keyword>
<dbReference type="PATRIC" id="fig|476272.21.peg.1765"/>
<evidence type="ECO:0000313" key="8">
    <source>
        <dbReference type="Proteomes" id="UP000003100"/>
    </source>
</evidence>
<evidence type="ECO:0008006" key="9">
    <source>
        <dbReference type="Google" id="ProtNLM"/>
    </source>
</evidence>
<dbReference type="Proteomes" id="UP000003100">
    <property type="component" value="Unassembled WGS sequence"/>
</dbReference>
<dbReference type="EMBL" id="ACBZ01000125">
    <property type="protein sequence ID" value="EEG48735.1"/>
    <property type="molecule type" value="Genomic_DNA"/>
</dbReference>
<dbReference type="GO" id="GO:0005886">
    <property type="term" value="C:plasma membrane"/>
    <property type="evidence" value="ECO:0007669"/>
    <property type="project" value="UniProtKB-SubCell"/>
</dbReference>
<feature type="transmembrane region" description="Helical" evidence="6">
    <location>
        <begin position="20"/>
        <end position="39"/>
    </location>
</feature>
<feature type="transmembrane region" description="Helical" evidence="6">
    <location>
        <begin position="285"/>
        <end position="307"/>
    </location>
</feature>
<evidence type="ECO:0000256" key="5">
    <source>
        <dbReference type="ARBA" id="ARBA00023136"/>
    </source>
</evidence>
<dbReference type="PANTHER" id="PTHR47089:SF1">
    <property type="entry name" value="GUANOSINE ABC TRANSPORTER PERMEASE PROTEIN NUPP"/>
    <property type="match status" value="1"/>
</dbReference>
<dbReference type="InterPro" id="IPR001851">
    <property type="entry name" value="ABC_transp_permease"/>
</dbReference>
<dbReference type="HOGENOM" id="CLU_040769_0_2_9"/>
<evidence type="ECO:0000256" key="3">
    <source>
        <dbReference type="ARBA" id="ARBA00022692"/>
    </source>
</evidence>
<dbReference type="PANTHER" id="PTHR47089">
    <property type="entry name" value="ABC TRANSPORTER, PERMEASE PROTEIN"/>
    <property type="match status" value="1"/>
</dbReference>
<feature type="transmembrane region" description="Helical" evidence="6">
    <location>
        <begin position="196"/>
        <end position="216"/>
    </location>
</feature>
<comment type="caution">
    <text evidence="7">The sequence shown here is derived from an EMBL/GenBank/DDBJ whole genome shotgun (WGS) entry which is preliminary data.</text>
</comment>
<accession>C0CN93</accession>
<keyword evidence="8" id="KW-1185">Reference proteome</keyword>
<reference evidence="7 8" key="1">
    <citation type="submission" date="2009-01" db="EMBL/GenBank/DDBJ databases">
        <authorList>
            <person name="Fulton L."/>
            <person name="Clifton S."/>
            <person name="Fulton B."/>
            <person name="Xu J."/>
            <person name="Minx P."/>
            <person name="Pepin K.H."/>
            <person name="Johnson M."/>
            <person name="Bhonagiri V."/>
            <person name="Nash W.E."/>
            <person name="Mardis E.R."/>
            <person name="Wilson R.K."/>
        </authorList>
    </citation>
    <scope>NUCLEOTIDE SEQUENCE [LARGE SCALE GENOMIC DNA]</scope>
    <source>
        <strain evidence="8">DSM 10507 / JCM 14656 / S5a33</strain>
    </source>
</reference>
<comment type="subcellular location">
    <subcellularLocation>
        <location evidence="1">Cell membrane</location>
        <topology evidence="1">Multi-pass membrane protein</topology>
    </subcellularLocation>
</comment>
<feature type="transmembrane region" description="Helical" evidence="6">
    <location>
        <begin position="92"/>
        <end position="110"/>
    </location>
</feature>
<feature type="transmembrane region" description="Helical" evidence="6">
    <location>
        <begin position="242"/>
        <end position="265"/>
    </location>
</feature>
<protein>
    <recommendedName>
        <fullName evidence="9">Beta-methylgalactoside transporter inner membrane component</fullName>
    </recommendedName>
</protein>
<sequence length="368" mass="38850">MKDKRKKKSVLDVVLDMMPVIGAVIGMAIGAIFVMLWGIHPATFFSELIKGAFGGKLEIGSTLNCAVPLLIAGTGTAIAFRAGANNIGQEGQLFVGGLAAATIALMMPSLPRALGIPAILVLSFVFGMAFAGIAVLFRLFKGVNELLITLLLNYIGSYLISAMVNGPFQSSTNVSFPQTDTFGEQFLLKNWPQMGYVHSGIFIAIVVIAIFGYFLWYTPMGMRIRSAGLSPMACKTAGNNPTILFVAAMLISGGLCGMAGSIEVIGKSDCLRQGFGTNLGFDSLAVALLGGTNPFGVLPAGLFFGALRAGMQTMQRSLGIPSALLDLIKGSIMISIMVGNAVKLHVRTKGYKKKKEKTVKTVSNETSC</sequence>
<keyword evidence="5 6" id="KW-0472">Membrane</keyword>
<evidence type="ECO:0000313" key="7">
    <source>
        <dbReference type="EMBL" id="EEG48735.1"/>
    </source>
</evidence>
<keyword evidence="3 6" id="KW-0812">Transmembrane</keyword>
<feature type="transmembrane region" description="Helical" evidence="6">
    <location>
        <begin position="59"/>
        <end position="80"/>
    </location>
</feature>
<dbReference type="eggNOG" id="COG4603">
    <property type="taxonomic scope" value="Bacteria"/>
</dbReference>
<organism evidence="7 8">
    <name type="scientific">Blautia hydrogenotrophica (strain DSM 10507 / JCM 14656 / S5a33)</name>
    <name type="common">Ruminococcus hydrogenotrophicus</name>
    <dbReference type="NCBI Taxonomy" id="476272"/>
    <lineage>
        <taxon>Bacteria</taxon>
        <taxon>Bacillati</taxon>
        <taxon>Bacillota</taxon>
        <taxon>Clostridia</taxon>
        <taxon>Lachnospirales</taxon>
        <taxon>Lachnospiraceae</taxon>
        <taxon>Blautia</taxon>
    </lineage>
</organism>
<dbReference type="GeneID" id="86820761"/>
<evidence type="ECO:0000256" key="1">
    <source>
        <dbReference type="ARBA" id="ARBA00004651"/>
    </source>
</evidence>
<evidence type="ECO:0000256" key="2">
    <source>
        <dbReference type="ARBA" id="ARBA00022475"/>
    </source>
</evidence>
<name>C0CN93_BLAHS</name>
<dbReference type="GO" id="GO:0022857">
    <property type="term" value="F:transmembrane transporter activity"/>
    <property type="evidence" value="ECO:0007669"/>
    <property type="project" value="InterPro"/>
</dbReference>
<dbReference type="RefSeq" id="WP_005949611.1">
    <property type="nucleotide sequence ID" value="NZ_CP136423.1"/>
</dbReference>
<evidence type="ECO:0000256" key="6">
    <source>
        <dbReference type="SAM" id="Phobius"/>
    </source>
</evidence>
<gene>
    <name evidence="7" type="ORF">RUMHYD_02331</name>
</gene>
<keyword evidence="2" id="KW-1003">Cell membrane</keyword>
<feature type="transmembrane region" description="Helical" evidence="6">
    <location>
        <begin position="146"/>
        <end position="164"/>
    </location>
</feature>
<proteinExistence type="predicted"/>
<dbReference type="Pfam" id="PF02653">
    <property type="entry name" value="BPD_transp_2"/>
    <property type="match status" value="1"/>
</dbReference>